<name>A0A151JCH7_9HYME</name>
<dbReference type="STRING" id="471704.A0A151JCH7"/>
<dbReference type="Pfam" id="PF01541">
    <property type="entry name" value="GIY-YIG"/>
    <property type="match status" value="1"/>
</dbReference>
<evidence type="ECO:0000259" key="1">
    <source>
        <dbReference type="PROSITE" id="PS50164"/>
    </source>
</evidence>
<dbReference type="PROSITE" id="PS50164">
    <property type="entry name" value="GIY_YIG"/>
    <property type="match status" value="1"/>
</dbReference>
<dbReference type="Pfam" id="PF26215">
    <property type="entry name" value="HTH_animal"/>
    <property type="match status" value="1"/>
</dbReference>
<dbReference type="PANTHER" id="PTHR21301:SF10">
    <property type="entry name" value="REVERSE TRANSCRIPTASE DOMAIN-CONTAINING PROTEIN"/>
    <property type="match status" value="1"/>
</dbReference>
<keyword evidence="3" id="KW-1185">Reference proteome</keyword>
<dbReference type="Gene3D" id="3.40.1440.10">
    <property type="entry name" value="GIY-YIG endonuclease"/>
    <property type="match status" value="1"/>
</dbReference>
<evidence type="ECO:0000313" key="2">
    <source>
        <dbReference type="EMBL" id="KYN23240.1"/>
    </source>
</evidence>
<feature type="domain" description="GIY-YIG" evidence="1">
    <location>
        <begin position="174"/>
        <end position="256"/>
    </location>
</feature>
<dbReference type="CDD" id="cd10442">
    <property type="entry name" value="GIY-YIG_PLEs"/>
    <property type="match status" value="1"/>
</dbReference>
<dbReference type="InterPro" id="IPR035901">
    <property type="entry name" value="GIY-YIG_endonuc_sf"/>
</dbReference>
<protein>
    <recommendedName>
        <fullName evidence="1">GIY-YIG domain-containing protein</fullName>
    </recommendedName>
</protein>
<dbReference type="PANTHER" id="PTHR21301">
    <property type="entry name" value="REVERSE TRANSCRIPTASE"/>
    <property type="match status" value="1"/>
</dbReference>
<dbReference type="EMBL" id="KQ979043">
    <property type="protein sequence ID" value="KYN23240.1"/>
    <property type="molecule type" value="Genomic_DNA"/>
</dbReference>
<sequence length="283" mass="33540">MEIGGSTLNFLDITIINNNNSLEYDWYHKPTFSRRYLNFFSQHPLSQKKCTVIGMIDRAFLLSIPKYHKKNLLFVIETLLMNDYPLDFIFNTINLRLKSLLHNKTLKQNSDITTQNDKDDMEIKTWFTILYTEGIDGKFREVVRDLDVNLSFYSLNKLNCFIGPQKDRLSNLQQKNVIYKINCKDCDASYVGQTKRTLKTRVKEHKNDIRKSNGNLSVLSEHRLELNHEFDWDDVKVVDSERWLYKRRISEMLHIKLQNNSLNLQSDTDFLHHSYLSILNNLH</sequence>
<proteinExistence type="predicted"/>
<evidence type="ECO:0000313" key="3">
    <source>
        <dbReference type="Proteomes" id="UP000078492"/>
    </source>
</evidence>
<dbReference type="InterPro" id="IPR058912">
    <property type="entry name" value="HTH_animal"/>
</dbReference>
<accession>A0A151JCH7</accession>
<organism evidence="2 3">
    <name type="scientific">Trachymyrmex cornetzi</name>
    <dbReference type="NCBI Taxonomy" id="471704"/>
    <lineage>
        <taxon>Eukaryota</taxon>
        <taxon>Metazoa</taxon>
        <taxon>Ecdysozoa</taxon>
        <taxon>Arthropoda</taxon>
        <taxon>Hexapoda</taxon>
        <taxon>Insecta</taxon>
        <taxon>Pterygota</taxon>
        <taxon>Neoptera</taxon>
        <taxon>Endopterygota</taxon>
        <taxon>Hymenoptera</taxon>
        <taxon>Apocrita</taxon>
        <taxon>Aculeata</taxon>
        <taxon>Formicoidea</taxon>
        <taxon>Formicidae</taxon>
        <taxon>Myrmicinae</taxon>
        <taxon>Trachymyrmex</taxon>
    </lineage>
</organism>
<dbReference type="SUPFAM" id="SSF82771">
    <property type="entry name" value="GIY-YIG endonuclease"/>
    <property type="match status" value="1"/>
</dbReference>
<dbReference type="AlphaFoldDB" id="A0A151JCH7"/>
<dbReference type="InterPro" id="IPR000305">
    <property type="entry name" value="GIY-YIG_endonuc"/>
</dbReference>
<reference evidence="2 3" key="1">
    <citation type="submission" date="2015-09" db="EMBL/GenBank/DDBJ databases">
        <title>Trachymyrmex cornetzi WGS genome.</title>
        <authorList>
            <person name="Nygaard S."/>
            <person name="Hu H."/>
            <person name="Boomsma J."/>
            <person name="Zhang G."/>
        </authorList>
    </citation>
    <scope>NUCLEOTIDE SEQUENCE [LARGE SCALE GENOMIC DNA]</scope>
    <source>
        <strain evidence="2">Tcor2-1</strain>
        <tissue evidence="2">Whole body</tissue>
    </source>
</reference>
<gene>
    <name evidence="2" type="ORF">ALC57_04342</name>
</gene>
<dbReference type="Proteomes" id="UP000078492">
    <property type="component" value="Unassembled WGS sequence"/>
</dbReference>